<feature type="compositionally biased region" description="Polar residues" evidence="1">
    <location>
        <begin position="99"/>
        <end position="136"/>
    </location>
</feature>
<organism evidence="2 3">
    <name type="scientific">Clohesyomyces aquaticus</name>
    <dbReference type="NCBI Taxonomy" id="1231657"/>
    <lineage>
        <taxon>Eukaryota</taxon>
        <taxon>Fungi</taxon>
        <taxon>Dikarya</taxon>
        <taxon>Ascomycota</taxon>
        <taxon>Pezizomycotina</taxon>
        <taxon>Dothideomycetes</taxon>
        <taxon>Pleosporomycetidae</taxon>
        <taxon>Pleosporales</taxon>
        <taxon>Lindgomycetaceae</taxon>
        <taxon>Clohesyomyces</taxon>
    </lineage>
</organism>
<comment type="caution">
    <text evidence="2">The sequence shown here is derived from an EMBL/GenBank/DDBJ whole genome shotgun (WGS) entry which is preliminary data.</text>
</comment>
<name>A0A1Y1YBL2_9PLEO</name>
<feature type="region of interest" description="Disordered" evidence="1">
    <location>
        <begin position="211"/>
        <end position="233"/>
    </location>
</feature>
<sequence length="285" mass="31671">MPVHRVNNVTHKARLTPIGTRTEQRSGNFNYVISLAIACRPLPAPKDPWTLPANYVSDFFSDSFGLQRLCFPPLGAHHLPQKQSPEGQPDQMYQRGDTGRTSSQKRLQLLTPVSLSSPPAASTDFSPRPQASSPPRFTLTRENLQRWESSTHAASRLPLTSNTLMATPSECRDSSPTRATAAKINPETPLNAYGITTNGKNTIPSALQTRWSRQRGKQPRRRRRGPRRSSRGRAGWTRRPLLICFAWAECSPSLYTLATLYLVGSCTLSPLETRTGAVQGNFFET</sequence>
<dbReference type="AlphaFoldDB" id="A0A1Y1YBL2"/>
<evidence type="ECO:0000256" key="1">
    <source>
        <dbReference type="SAM" id="MobiDB-lite"/>
    </source>
</evidence>
<dbReference type="Proteomes" id="UP000193144">
    <property type="component" value="Unassembled WGS sequence"/>
</dbReference>
<evidence type="ECO:0000313" key="2">
    <source>
        <dbReference type="EMBL" id="ORX95377.1"/>
    </source>
</evidence>
<feature type="region of interest" description="Disordered" evidence="1">
    <location>
        <begin position="148"/>
        <end position="179"/>
    </location>
</feature>
<reference evidence="2 3" key="1">
    <citation type="submission" date="2016-07" db="EMBL/GenBank/DDBJ databases">
        <title>Pervasive Adenine N6-methylation of Active Genes in Fungi.</title>
        <authorList>
            <consortium name="DOE Joint Genome Institute"/>
            <person name="Mondo S.J."/>
            <person name="Dannebaum R.O."/>
            <person name="Kuo R.C."/>
            <person name="Labutti K."/>
            <person name="Haridas S."/>
            <person name="Kuo A."/>
            <person name="Salamov A."/>
            <person name="Ahrendt S.R."/>
            <person name="Lipzen A."/>
            <person name="Sullivan W."/>
            <person name="Andreopoulos W.B."/>
            <person name="Clum A."/>
            <person name="Lindquist E."/>
            <person name="Daum C."/>
            <person name="Ramamoorthy G.K."/>
            <person name="Gryganskyi A."/>
            <person name="Culley D."/>
            <person name="Magnuson J.K."/>
            <person name="James T.Y."/>
            <person name="O'Malley M.A."/>
            <person name="Stajich J.E."/>
            <person name="Spatafora J.W."/>
            <person name="Visel A."/>
            <person name="Grigoriev I.V."/>
        </authorList>
    </citation>
    <scope>NUCLEOTIDE SEQUENCE [LARGE SCALE GENOMIC DNA]</scope>
    <source>
        <strain evidence="2 3">CBS 115471</strain>
    </source>
</reference>
<proteinExistence type="predicted"/>
<accession>A0A1Y1YBL2</accession>
<feature type="region of interest" description="Disordered" evidence="1">
    <location>
        <begin position="76"/>
        <end position="136"/>
    </location>
</feature>
<feature type="compositionally biased region" description="Polar residues" evidence="1">
    <location>
        <begin position="148"/>
        <end position="166"/>
    </location>
</feature>
<evidence type="ECO:0000313" key="3">
    <source>
        <dbReference type="Proteomes" id="UP000193144"/>
    </source>
</evidence>
<feature type="compositionally biased region" description="Basic residues" evidence="1">
    <location>
        <begin position="212"/>
        <end position="231"/>
    </location>
</feature>
<protein>
    <submittedName>
        <fullName evidence="2">Uncharacterized protein</fullName>
    </submittedName>
</protein>
<gene>
    <name evidence="2" type="ORF">BCR34DRAFT_594161</name>
</gene>
<dbReference type="EMBL" id="MCFA01000280">
    <property type="protein sequence ID" value="ORX95377.1"/>
    <property type="molecule type" value="Genomic_DNA"/>
</dbReference>
<keyword evidence="3" id="KW-1185">Reference proteome</keyword>